<feature type="transmembrane region" description="Helical" evidence="1">
    <location>
        <begin position="175"/>
        <end position="193"/>
    </location>
</feature>
<evidence type="ECO:0008006" key="4">
    <source>
        <dbReference type="Google" id="ProtNLM"/>
    </source>
</evidence>
<organism evidence="2 3">
    <name type="scientific">Trebonia kvetii</name>
    <dbReference type="NCBI Taxonomy" id="2480626"/>
    <lineage>
        <taxon>Bacteria</taxon>
        <taxon>Bacillati</taxon>
        <taxon>Actinomycetota</taxon>
        <taxon>Actinomycetes</taxon>
        <taxon>Streptosporangiales</taxon>
        <taxon>Treboniaceae</taxon>
        <taxon>Trebonia</taxon>
    </lineage>
</organism>
<keyword evidence="3" id="KW-1185">Reference proteome</keyword>
<dbReference type="RefSeq" id="WP_145861198.1">
    <property type="nucleotide sequence ID" value="NZ_RPFW01000009.1"/>
</dbReference>
<dbReference type="Proteomes" id="UP000460272">
    <property type="component" value="Unassembled WGS sequence"/>
</dbReference>
<reference evidence="2 3" key="1">
    <citation type="submission" date="2018-11" db="EMBL/GenBank/DDBJ databases">
        <title>Trebonia kvetii gen.nov., sp.nov., a novel acidophilic actinobacterium, and proposal of the new actinobacterial family Treboniaceae fam. nov.</title>
        <authorList>
            <person name="Rapoport D."/>
            <person name="Sagova-Mareckova M."/>
            <person name="Sedlacek I."/>
            <person name="Provaznik J."/>
            <person name="Kralova S."/>
            <person name="Pavlinic D."/>
            <person name="Benes V."/>
            <person name="Kopecky J."/>
        </authorList>
    </citation>
    <scope>NUCLEOTIDE SEQUENCE [LARGE SCALE GENOMIC DNA]</scope>
    <source>
        <strain evidence="2 3">15Tr583</strain>
    </source>
</reference>
<sequence>MTEAATGPDRAEAGSALRTPRAASVAGIIFSVLLITALTLLRLSAPPSPAVAGTWLTDSAHRTALAIGLNLVPFAGIAFLWFMGVVRDRIGEREDRFFSTVFLGSGLLFVGMLFVGAAVAGSLVASATSTALPGTLALGRNVTTSLLNVYSMRMAAVFTLTTVTIARRTRIVSRWVTLAGLACAVVLLVGIGISPWAELVFPAWILALSLDILRAGHDH</sequence>
<proteinExistence type="predicted"/>
<evidence type="ECO:0000256" key="1">
    <source>
        <dbReference type="SAM" id="Phobius"/>
    </source>
</evidence>
<feature type="transmembrane region" description="Helical" evidence="1">
    <location>
        <begin position="97"/>
        <end position="125"/>
    </location>
</feature>
<protein>
    <recommendedName>
        <fullName evidence="4">DUF4386 family protein</fullName>
    </recommendedName>
</protein>
<evidence type="ECO:0000313" key="2">
    <source>
        <dbReference type="EMBL" id="TVZ00409.1"/>
    </source>
</evidence>
<dbReference type="AlphaFoldDB" id="A0A6P2BMW5"/>
<keyword evidence="1" id="KW-0472">Membrane</keyword>
<evidence type="ECO:0000313" key="3">
    <source>
        <dbReference type="Proteomes" id="UP000460272"/>
    </source>
</evidence>
<gene>
    <name evidence="2" type="ORF">EAS64_37915</name>
</gene>
<feature type="transmembrane region" description="Helical" evidence="1">
    <location>
        <begin position="22"/>
        <end position="43"/>
    </location>
</feature>
<accession>A0A6P2BMW5</accession>
<dbReference type="EMBL" id="RPFW01000009">
    <property type="protein sequence ID" value="TVZ00409.1"/>
    <property type="molecule type" value="Genomic_DNA"/>
</dbReference>
<feature type="transmembrane region" description="Helical" evidence="1">
    <location>
        <begin position="63"/>
        <end position="85"/>
    </location>
</feature>
<comment type="caution">
    <text evidence="2">The sequence shown here is derived from an EMBL/GenBank/DDBJ whole genome shotgun (WGS) entry which is preliminary data.</text>
</comment>
<keyword evidence="1" id="KW-1133">Transmembrane helix</keyword>
<name>A0A6P2BMW5_9ACTN</name>
<dbReference type="OrthoDB" id="3381134at2"/>
<keyword evidence="1" id="KW-0812">Transmembrane</keyword>